<dbReference type="CDD" id="cd18795">
    <property type="entry name" value="SF2_C_Ski2"/>
    <property type="match status" value="1"/>
</dbReference>
<dbReference type="Proteomes" id="UP000887560">
    <property type="component" value="Unplaced"/>
</dbReference>
<organism evidence="7 8">
    <name type="scientific">Meloidogyne floridensis</name>
    <dbReference type="NCBI Taxonomy" id="298350"/>
    <lineage>
        <taxon>Eukaryota</taxon>
        <taxon>Metazoa</taxon>
        <taxon>Ecdysozoa</taxon>
        <taxon>Nematoda</taxon>
        <taxon>Chromadorea</taxon>
        <taxon>Rhabditida</taxon>
        <taxon>Tylenchina</taxon>
        <taxon>Tylenchomorpha</taxon>
        <taxon>Tylenchoidea</taxon>
        <taxon>Meloidogynidae</taxon>
        <taxon>Meloidogyninae</taxon>
        <taxon>Meloidogyne</taxon>
    </lineage>
</organism>
<evidence type="ECO:0000256" key="2">
    <source>
        <dbReference type="ARBA" id="ARBA00022801"/>
    </source>
</evidence>
<reference evidence="8" key="1">
    <citation type="submission" date="2022-11" db="UniProtKB">
        <authorList>
            <consortium name="WormBaseParasite"/>
        </authorList>
    </citation>
    <scope>IDENTIFICATION</scope>
</reference>
<dbReference type="Gene3D" id="1.10.3380.10">
    <property type="entry name" value="Sec63 N-terminal domain-like domain"/>
    <property type="match status" value="1"/>
</dbReference>
<dbReference type="InterPro" id="IPR014001">
    <property type="entry name" value="Helicase_ATP-bd"/>
</dbReference>
<proteinExistence type="predicted"/>
<dbReference type="InterPro" id="IPR050474">
    <property type="entry name" value="Hel308_SKI2-like"/>
</dbReference>
<evidence type="ECO:0000259" key="5">
    <source>
        <dbReference type="PROSITE" id="PS51192"/>
    </source>
</evidence>
<dbReference type="InterPro" id="IPR057842">
    <property type="entry name" value="WH_MER3"/>
</dbReference>
<evidence type="ECO:0000313" key="7">
    <source>
        <dbReference type="Proteomes" id="UP000887560"/>
    </source>
</evidence>
<dbReference type="InterPro" id="IPR027417">
    <property type="entry name" value="P-loop_NTPase"/>
</dbReference>
<evidence type="ECO:0000256" key="3">
    <source>
        <dbReference type="ARBA" id="ARBA00022806"/>
    </source>
</evidence>
<name>A0A915P033_9BILA</name>
<dbReference type="PROSITE" id="PS51194">
    <property type="entry name" value="HELICASE_CTER"/>
    <property type="match status" value="1"/>
</dbReference>
<dbReference type="GO" id="GO:0016787">
    <property type="term" value="F:hydrolase activity"/>
    <property type="evidence" value="ECO:0007669"/>
    <property type="project" value="UniProtKB-KW"/>
</dbReference>
<evidence type="ECO:0000256" key="4">
    <source>
        <dbReference type="ARBA" id="ARBA00022840"/>
    </source>
</evidence>
<dbReference type="InterPro" id="IPR036388">
    <property type="entry name" value="WH-like_DNA-bd_sf"/>
</dbReference>
<dbReference type="PROSITE" id="PS51192">
    <property type="entry name" value="HELICASE_ATP_BIND_1"/>
    <property type="match status" value="1"/>
</dbReference>
<dbReference type="InterPro" id="IPR011545">
    <property type="entry name" value="DEAD/DEAH_box_helicase_dom"/>
</dbReference>
<dbReference type="InterPro" id="IPR036390">
    <property type="entry name" value="WH_DNA-bd_sf"/>
</dbReference>
<dbReference type="AlphaFoldDB" id="A0A915P033"/>
<dbReference type="Pfam" id="PF23445">
    <property type="entry name" value="WHD_SNRNP200"/>
    <property type="match status" value="1"/>
</dbReference>
<evidence type="ECO:0000259" key="6">
    <source>
        <dbReference type="PROSITE" id="PS51194"/>
    </source>
</evidence>
<protein>
    <submittedName>
        <fullName evidence="8">Activating signal cointegrator 1 complex subunit 3</fullName>
    </submittedName>
</protein>
<dbReference type="GO" id="GO:0005634">
    <property type="term" value="C:nucleus"/>
    <property type="evidence" value="ECO:0007669"/>
    <property type="project" value="TreeGrafter"/>
</dbReference>
<feature type="domain" description="Helicase ATP-binding" evidence="5">
    <location>
        <begin position="1"/>
        <end position="207"/>
    </location>
</feature>
<evidence type="ECO:0000256" key="1">
    <source>
        <dbReference type="ARBA" id="ARBA00022741"/>
    </source>
</evidence>
<dbReference type="InterPro" id="IPR004179">
    <property type="entry name" value="Sec63-dom"/>
</dbReference>
<dbReference type="FunFam" id="1.10.3380.10:FF:000002">
    <property type="entry name" value="Activating signal cointegrator 1 complex subunit 3"/>
    <property type="match status" value="1"/>
</dbReference>
<dbReference type="SUPFAM" id="SSF46785">
    <property type="entry name" value="Winged helix' DNA-binding domain"/>
    <property type="match status" value="1"/>
</dbReference>
<keyword evidence="4" id="KW-0067">ATP-binding</keyword>
<dbReference type="SUPFAM" id="SSF52540">
    <property type="entry name" value="P-loop containing nucleoside triphosphate hydrolases"/>
    <property type="match status" value="2"/>
</dbReference>
<keyword evidence="3" id="KW-0347">Helicase</keyword>
<dbReference type="Gene3D" id="3.40.50.300">
    <property type="entry name" value="P-loop containing nucleotide triphosphate hydrolases"/>
    <property type="match status" value="3"/>
</dbReference>
<dbReference type="SMART" id="SM00490">
    <property type="entry name" value="HELICc"/>
    <property type="match status" value="1"/>
</dbReference>
<evidence type="ECO:0000313" key="8">
    <source>
        <dbReference type="WBParaSite" id="scf7180000421583.g7276"/>
    </source>
</evidence>
<keyword evidence="7" id="KW-1185">Reference proteome</keyword>
<keyword evidence="2" id="KW-0378">Hydrolase</keyword>
<dbReference type="WBParaSite" id="scf7180000421583.g7276">
    <property type="protein sequence ID" value="scf7180000421583.g7276"/>
    <property type="gene ID" value="scf7180000421583.g7276"/>
</dbReference>
<keyword evidence="1" id="KW-0547">Nucleotide-binding</keyword>
<dbReference type="InterPro" id="IPR001650">
    <property type="entry name" value="Helicase_C-like"/>
</dbReference>
<dbReference type="PANTHER" id="PTHR47961">
    <property type="entry name" value="DNA POLYMERASE THETA, PUTATIVE (AFU_ORTHOLOGUE AFUA_1G05260)-RELATED"/>
    <property type="match status" value="1"/>
</dbReference>
<dbReference type="GO" id="GO:0003676">
    <property type="term" value="F:nucleic acid binding"/>
    <property type="evidence" value="ECO:0007669"/>
    <property type="project" value="InterPro"/>
</dbReference>
<dbReference type="PANTHER" id="PTHR47961:SF4">
    <property type="entry name" value="ACTIVATING SIGNAL COINTEGRATOR 1 COMPLEX SUBUNIT 3"/>
    <property type="match status" value="1"/>
</dbReference>
<sequence length="788" mass="90704">GAPTSSGKTLCAELAIFRLFNLRPLKKCVYIAPLKALVRERVLDWEQKFNKKLGFPIVEVSGDNTPDVEELNLASILVTTPEKWDGITRCAETRRYVQEVELLIIDEIHLLGVERALANAGDVADWIGVPDSALFNFRPSVRPVPIQVHIQGFPGQHYCPRMGLMNKPAFQYIKQFSPSKPVLIFVASRRQTRLTSMALLSLLQREPDSKQQQWLKMEQLELETLLKDVRDDNLALTLNYGIGMHLATATLAWGINVPAHLVIVKGTEYYDGKTHKYIDFPVTDVLQMIGRAGRPQYDTSAVAVVFVQDVKKNFYKRFLYEPFPVESNLLPVLPNHVNAEICSGSIVNRQQIVEYLAGTYLYRRLFANPALVIFNYSSFDFSYYYGIEQLNNKELTTFLSTTVDSCLVELCASYCILPDLENDGYIHSTPFGRIASRYYLEHRTIRHFRERIFQGMSVEQLLLCLTECPEYEEIPVRHNEDQINREIQAFLPIKLEVSNWESSHVKTHLLYQAHFSRMHLPVDYITDQRSIIESCIRILQAMFDFCVEMHLLNTTLNVLILQQQIFQARWYTDHPLLCLPHLSAHSIDGIGPLCSIPQIKERLGIYQLNNGQKLNKKEEKRIITELCSKSILSEKEADELLKALLQWPILSLEQIYLLPRQKKQRQKFEEKLIINVGMNEKNLELSASTNYKFFVSLRLCGPYLSNSNAFCPKFPKKRTAGWILLLGDATTNRLWGHERIPSLIEEQKIARLRILTPNEPGIYQLLLLVISDTYLGIDQQYMLNFKVV</sequence>
<dbReference type="Gene3D" id="2.60.40.150">
    <property type="entry name" value="C2 domain"/>
    <property type="match status" value="1"/>
</dbReference>
<accession>A0A915P033</accession>
<dbReference type="InterPro" id="IPR014756">
    <property type="entry name" value="Ig_E-set"/>
</dbReference>
<dbReference type="SUPFAM" id="SSF81296">
    <property type="entry name" value="E set domains"/>
    <property type="match status" value="1"/>
</dbReference>
<dbReference type="GO" id="GO:0005524">
    <property type="term" value="F:ATP binding"/>
    <property type="evidence" value="ECO:0007669"/>
    <property type="project" value="UniProtKB-KW"/>
</dbReference>
<dbReference type="GO" id="GO:0004386">
    <property type="term" value="F:helicase activity"/>
    <property type="evidence" value="ECO:0007669"/>
    <property type="project" value="UniProtKB-KW"/>
</dbReference>
<dbReference type="Pfam" id="PF02889">
    <property type="entry name" value="Sec63"/>
    <property type="match status" value="1"/>
</dbReference>
<dbReference type="SMART" id="SM00973">
    <property type="entry name" value="Sec63"/>
    <property type="match status" value="1"/>
</dbReference>
<dbReference type="Gene3D" id="1.10.10.10">
    <property type="entry name" value="Winged helix-like DNA-binding domain superfamily/Winged helix DNA-binding domain"/>
    <property type="match status" value="1"/>
</dbReference>
<dbReference type="Pfam" id="PF00270">
    <property type="entry name" value="DEAD"/>
    <property type="match status" value="1"/>
</dbReference>
<dbReference type="InterPro" id="IPR035892">
    <property type="entry name" value="C2_domain_sf"/>
</dbReference>
<feature type="domain" description="Helicase C-terminal" evidence="6">
    <location>
        <begin position="168"/>
        <end position="341"/>
    </location>
</feature>
<dbReference type="SUPFAM" id="SSF158702">
    <property type="entry name" value="Sec63 N-terminal domain-like"/>
    <property type="match status" value="1"/>
</dbReference>